<dbReference type="PANTHER" id="PTHR44591">
    <property type="entry name" value="STRESS RESPONSE REGULATOR PROTEIN 1"/>
    <property type="match status" value="1"/>
</dbReference>
<dbReference type="PANTHER" id="PTHR44591:SF23">
    <property type="entry name" value="CHEY SUBFAMILY"/>
    <property type="match status" value="1"/>
</dbReference>
<keyword evidence="1 2" id="KW-0597">Phosphoprotein</keyword>
<dbReference type="PROSITE" id="PS50110">
    <property type="entry name" value="RESPONSE_REGULATORY"/>
    <property type="match status" value="1"/>
</dbReference>
<dbReference type="Proteomes" id="UP000678276">
    <property type="component" value="Unassembled WGS sequence"/>
</dbReference>
<protein>
    <submittedName>
        <fullName evidence="4">Response regulator</fullName>
    </submittedName>
</protein>
<evidence type="ECO:0000256" key="2">
    <source>
        <dbReference type="PROSITE-ProRule" id="PRU00169"/>
    </source>
</evidence>
<accession>A0ABS4BN33</accession>
<evidence type="ECO:0000313" key="4">
    <source>
        <dbReference type="EMBL" id="MBP0618146.1"/>
    </source>
</evidence>
<keyword evidence="5" id="KW-1185">Reference proteome</keyword>
<dbReference type="Pfam" id="PF00072">
    <property type="entry name" value="Response_reg"/>
    <property type="match status" value="1"/>
</dbReference>
<feature type="domain" description="Response regulatory" evidence="3">
    <location>
        <begin position="31"/>
        <end position="152"/>
    </location>
</feature>
<comment type="caution">
    <text evidence="4">The sequence shown here is derived from an EMBL/GenBank/DDBJ whole genome shotgun (WGS) entry which is preliminary data.</text>
</comment>
<feature type="modified residue" description="4-aspartylphosphate" evidence="2">
    <location>
        <position position="80"/>
    </location>
</feature>
<evidence type="ECO:0000313" key="5">
    <source>
        <dbReference type="Proteomes" id="UP000678276"/>
    </source>
</evidence>
<reference evidence="4 5" key="1">
    <citation type="submission" date="2021-04" db="EMBL/GenBank/DDBJ databases">
        <title>Whole genome sequence of Jiella sp. KSK16Y-1.</title>
        <authorList>
            <person name="Tuo L."/>
        </authorList>
    </citation>
    <scope>NUCLEOTIDE SEQUENCE [LARGE SCALE GENOMIC DNA]</scope>
    <source>
        <strain evidence="4 5">KSK16Y-1</strain>
    </source>
</reference>
<dbReference type="Gene3D" id="3.40.50.2300">
    <property type="match status" value="1"/>
</dbReference>
<sequence length="188" mass="20000">MEVVTTVRSHRKHDLRAVCLGSHQEGGSMPRILIIDDRADVRRAIEAILKARGYTSRSAGGGREGLDLMRTHHFDAVVVDIFMPDLDGIATIQLMKADFPELPVIAISGHAVQFAAEGGIDFLKMAVEHGASASLRKPFTPAQLMDAVDCAIHAPKRDGSTGMLLARSGGHLRSVTPSVMAGGASSAH</sequence>
<dbReference type="InterPro" id="IPR050595">
    <property type="entry name" value="Bact_response_regulator"/>
</dbReference>
<dbReference type="SUPFAM" id="SSF52172">
    <property type="entry name" value="CheY-like"/>
    <property type="match status" value="1"/>
</dbReference>
<dbReference type="InterPro" id="IPR001789">
    <property type="entry name" value="Sig_transdc_resp-reg_receiver"/>
</dbReference>
<name>A0ABS4BN33_9HYPH</name>
<evidence type="ECO:0000256" key="1">
    <source>
        <dbReference type="ARBA" id="ARBA00022553"/>
    </source>
</evidence>
<proteinExistence type="predicted"/>
<gene>
    <name evidence="4" type="ORF">J6595_21410</name>
</gene>
<dbReference type="SMART" id="SM00448">
    <property type="entry name" value="REC"/>
    <property type="match status" value="1"/>
</dbReference>
<organism evidence="4 5">
    <name type="scientific">Jiella mangrovi</name>
    <dbReference type="NCBI Taxonomy" id="2821407"/>
    <lineage>
        <taxon>Bacteria</taxon>
        <taxon>Pseudomonadati</taxon>
        <taxon>Pseudomonadota</taxon>
        <taxon>Alphaproteobacteria</taxon>
        <taxon>Hyphomicrobiales</taxon>
        <taxon>Aurantimonadaceae</taxon>
        <taxon>Jiella</taxon>
    </lineage>
</organism>
<evidence type="ECO:0000259" key="3">
    <source>
        <dbReference type="PROSITE" id="PS50110"/>
    </source>
</evidence>
<dbReference type="InterPro" id="IPR011006">
    <property type="entry name" value="CheY-like_superfamily"/>
</dbReference>
<dbReference type="EMBL" id="JAGJCF010000026">
    <property type="protein sequence ID" value="MBP0618146.1"/>
    <property type="molecule type" value="Genomic_DNA"/>
</dbReference>